<dbReference type="GO" id="GO:0016491">
    <property type="term" value="F:oxidoreductase activity"/>
    <property type="evidence" value="ECO:0007669"/>
    <property type="project" value="UniProtKB-KW"/>
</dbReference>
<dbReference type="SUPFAM" id="SSF51735">
    <property type="entry name" value="NAD(P)-binding Rossmann-fold domains"/>
    <property type="match status" value="1"/>
</dbReference>
<proteinExistence type="inferred from homology"/>
<keyword evidence="3" id="KW-0521">NADP</keyword>
<keyword evidence="4" id="KW-0735">Signal-anchor</keyword>
<dbReference type="EMBL" id="JARYMX010000002">
    <property type="protein sequence ID" value="KAJ9559716.1"/>
    <property type="molecule type" value="Genomic_DNA"/>
</dbReference>
<accession>A0AA38WRS2</accession>
<gene>
    <name evidence="6" type="ORF">OSB04_004876</name>
</gene>
<sequence>MESIFEEKQVLIVMDGERYVAIGAHAGKVVQRWKEIGLTWAHINAIRNGSAQWVGTTPVPPGTPKQWVWAGTNHGKEDKYERKTKSSTLANWLSYTSMNILNKNEFKPFRTHHLAYEYARHGASLVLVARRDELLVTVARKAMEIGSPETIMIKVDVSNLQDCKRFVDEAIKHFGKVDCLVNNVGTAIVGLFEDQVCITDHASVMYTKINENVVLFFLMTSVNAMHFALSHLKKSKGRIVVIGSCGGWFAMSRVSMGSCEKCQECEKSF</sequence>
<evidence type="ECO:0000256" key="3">
    <source>
        <dbReference type="ARBA" id="ARBA00022857"/>
    </source>
</evidence>
<keyword evidence="4" id="KW-0812">Transmembrane</keyword>
<protein>
    <submittedName>
        <fullName evidence="6">Uncharacterized protein</fullName>
    </submittedName>
</protein>
<organism evidence="6 7">
    <name type="scientific">Centaurea solstitialis</name>
    <name type="common">yellow star-thistle</name>
    <dbReference type="NCBI Taxonomy" id="347529"/>
    <lineage>
        <taxon>Eukaryota</taxon>
        <taxon>Viridiplantae</taxon>
        <taxon>Streptophyta</taxon>
        <taxon>Embryophyta</taxon>
        <taxon>Tracheophyta</taxon>
        <taxon>Spermatophyta</taxon>
        <taxon>Magnoliopsida</taxon>
        <taxon>eudicotyledons</taxon>
        <taxon>Gunneridae</taxon>
        <taxon>Pentapetalae</taxon>
        <taxon>asterids</taxon>
        <taxon>campanulids</taxon>
        <taxon>Asterales</taxon>
        <taxon>Asteraceae</taxon>
        <taxon>Carduoideae</taxon>
        <taxon>Cardueae</taxon>
        <taxon>Centaureinae</taxon>
        <taxon>Centaurea</taxon>
    </lineage>
</organism>
<keyword evidence="7" id="KW-1185">Reference proteome</keyword>
<dbReference type="PANTHER" id="PTHR43391">
    <property type="entry name" value="RETINOL DEHYDROGENASE-RELATED"/>
    <property type="match status" value="1"/>
</dbReference>
<dbReference type="PANTHER" id="PTHR43391:SF58">
    <property type="entry name" value="11-BETA-HYDROXYSTEROID DEHYDROGENASE"/>
    <property type="match status" value="1"/>
</dbReference>
<evidence type="ECO:0000313" key="6">
    <source>
        <dbReference type="EMBL" id="KAJ9559716.1"/>
    </source>
</evidence>
<evidence type="ECO:0000313" key="7">
    <source>
        <dbReference type="Proteomes" id="UP001172457"/>
    </source>
</evidence>
<comment type="subcellular location">
    <subcellularLocation>
        <location evidence="1">Membrane</location>
        <topology evidence="1">Single-pass type II membrane protein</topology>
    </subcellularLocation>
</comment>
<comment type="similarity">
    <text evidence="2">Belongs to the short-chain dehydrogenases/reductases (SDR) family.</text>
</comment>
<dbReference type="Pfam" id="PF00106">
    <property type="entry name" value="adh_short"/>
    <property type="match status" value="1"/>
</dbReference>
<dbReference type="InterPro" id="IPR036291">
    <property type="entry name" value="NAD(P)-bd_dom_sf"/>
</dbReference>
<name>A0AA38WRS2_9ASTR</name>
<evidence type="ECO:0000256" key="2">
    <source>
        <dbReference type="ARBA" id="ARBA00006484"/>
    </source>
</evidence>
<comment type="caution">
    <text evidence="6">The sequence shown here is derived from an EMBL/GenBank/DDBJ whole genome shotgun (WGS) entry which is preliminary data.</text>
</comment>
<evidence type="ECO:0000256" key="5">
    <source>
        <dbReference type="ARBA" id="ARBA00023002"/>
    </source>
</evidence>
<dbReference type="AlphaFoldDB" id="A0AA38WRS2"/>
<reference evidence="6" key="1">
    <citation type="submission" date="2023-03" db="EMBL/GenBank/DDBJ databases">
        <title>Chromosome-scale reference genome and RAD-based genetic map of yellow starthistle (Centaurea solstitialis) reveal putative structural variation and QTLs associated with invader traits.</title>
        <authorList>
            <person name="Reatini B."/>
            <person name="Cang F.A."/>
            <person name="Jiang Q."/>
            <person name="Mckibben M.T.W."/>
            <person name="Barker M.S."/>
            <person name="Rieseberg L.H."/>
            <person name="Dlugosch K.M."/>
        </authorList>
    </citation>
    <scope>NUCLEOTIDE SEQUENCE</scope>
    <source>
        <strain evidence="6">CAN-66</strain>
        <tissue evidence="6">Leaf</tissue>
    </source>
</reference>
<evidence type="ECO:0000256" key="4">
    <source>
        <dbReference type="ARBA" id="ARBA00022968"/>
    </source>
</evidence>
<evidence type="ECO:0000256" key="1">
    <source>
        <dbReference type="ARBA" id="ARBA00004606"/>
    </source>
</evidence>
<dbReference type="GO" id="GO:0005829">
    <property type="term" value="C:cytosol"/>
    <property type="evidence" value="ECO:0007669"/>
    <property type="project" value="TreeGrafter"/>
</dbReference>
<dbReference type="GO" id="GO:0016020">
    <property type="term" value="C:membrane"/>
    <property type="evidence" value="ECO:0007669"/>
    <property type="project" value="UniProtKB-SubCell"/>
</dbReference>
<dbReference type="InterPro" id="IPR002347">
    <property type="entry name" value="SDR_fam"/>
</dbReference>
<dbReference type="Proteomes" id="UP001172457">
    <property type="component" value="Chromosome 2"/>
</dbReference>
<keyword evidence="5" id="KW-0560">Oxidoreductase</keyword>
<dbReference type="PRINTS" id="PR00081">
    <property type="entry name" value="GDHRDH"/>
</dbReference>
<dbReference type="Gene3D" id="3.40.50.720">
    <property type="entry name" value="NAD(P)-binding Rossmann-like Domain"/>
    <property type="match status" value="1"/>
</dbReference>